<evidence type="ECO:0000313" key="3">
    <source>
        <dbReference type="Proteomes" id="UP000505355"/>
    </source>
</evidence>
<dbReference type="AlphaFoldDB" id="A0A7D4Q8Y4"/>
<keyword evidence="1" id="KW-1133">Transmembrane helix</keyword>
<dbReference type="EMBL" id="CP054139">
    <property type="protein sequence ID" value="QKJ31051.1"/>
    <property type="molecule type" value="Genomic_DNA"/>
</dbReference>
<evidence type="ECO:0000256" key="1">
    <source>
        <dbReference type="SAM" id="Phobius"/>
    </source>
</evidence>
<reference evidence="2 3" key="1">
    <citation type="submission" date="2020-05" db="EMBL/GenBank/DDBJ databases">
        <title>Mucilaginibacter mali sp. nov.</title>
        <authorList>
            <person name="Kim H.S."/>
            <person name="Lee K.C."/>
            <person name="Suh M.K."/>
            <person name="Kim J.-S."/>
            <person name="Han K.-I."/>
            <person name="Eom M.K."/>
            <person name="Shin Y.K."/>
            <person name="Lee J.-S."/>
        </authorList>
    </citation>
    <scope>NUCLEOTIDE SEQUENCE [LARGE SCALE GENOMIC DNA]</scope>
    <source>
        <strain evidence="2 3">G2-14</strain>
    </source>
</reference>
<accession>A0A7D4Q8Y4</accession>
<evidence type="ECO:0008006" key="4">
    <source>
        <dbReference type="Google" id="ProtNLM"/>
    </source>
</evidence>
<organism evidence="2 3">
    <name type="scientific">Mucilaginibacter mali</name>
    <dbReference type="NCBI Taxonomy" id="2740462"/>
    <lineage>
        <taxon>Bacteria</taxon>
        <taxon>Pseudomonadati</taxon>
        <taxon>Bacteroidota</taxon>
        <taxon>Sphingobacteriia</taxon>
        <taxon>Sphingobacteriales</taxon>
        <taxon>Sphingobacteriaceae</taxon>
        <taxon>Mucilaginibacter</taxon>
    </lineage>
</organism>
<dbReference type="RefSeq" id="WP_173415718.1">
    <property type="nucleotide sequence ID" value="NZ_CP054139.1"/>
</dbReference>
<gene>
    <name evidence="2" type="ORF">HQ865_15245</name>
</gene>
<protein>
    <recommendedName>
        <fullName evidence="4">Type II secretion system protein</fullName>
    </recommendedName>
</protein>
<keyword evidence="1" id="KW-0472">Membrane</keyword>
<feature type="transmembrane region" description="Helical" evidence="1">
    <location>
        <begin position="20"/>
        <end position="42"/>
    </location>
</feature>
<sequence length="120" mass="13434">MAGTKLKPGKRVQASSLLEVIVAMLIIVVIFGIALGIFANITRSSVSVKQLKARAILNDICTRCEDSTAVESKIFYVDHWKVEQEIKIYEAEPALNELDLAIYDENMVKITELKKLIILK</sequence>
<evidence type="ECO:0000313" key="2">
    <source>
        <dbReference type="EMBL" id="QKJ31051.1"/>
    </source>
</evidence>
<dbReference type="Proteomes" id="UP000505355">
    <property type="component" value="Chromosome"/>
</dbReference>
<dbReference type="KEGG" id="mmab:HQ865_15245"/>
<keyword evidence="1" id="KW-0812">Transmembrane</keyword>
<keyword evidence="3" id="KW-1185">Reference proteome</keyword>
<name>A0A7D4Q8Y4_9SPHI</name>
<proteinExistence type="predicted"/>